<feature type="region of interest" description="Disordered" evidence="2">
    <location>
        <begin position="703"/>
        <end position="762"/>
    </location>
</feature>
<keyword evidence="4" id="KW-1185">Reference proteome</keyword>
<dbReference type="AlphaFoldDB" id="A0A8J6DZ90"/>
<reference evidence="3" key="1">
    <citation type="submission" date="2021-05" db="EMBL/GenBank/DDBJ databases">
        <title>A free-living protist that lacks canonical eukaryotic 1 DNA replication and segregation systems.</title>
        <authorList>
            <person name="Salas-Leiva D.E."/>
            <person name="Tromer E.C."/>
            <person name="Curtis B.A."/>
            <person name="Jerlstrom-Hultqvist J."/>
            <person name="Kolisko M."/>
            <person name="Yi Z."/>
            <person name="Salas-Leiva J.S."/>
            <person name="Gallot-Lavallee L."/>
            <person name="Kops G.J.P.L."/>
            <person name="Archibald J.M."/>
            <person name="Simpson A.G.B."/>
            <person name="Roger A.J."/>
        </authorList>
    </citation>
    <scope>NUCLEOTIDE SEQUENCE</scope>
    <source>
        <strain evidence="3">BICM</strain>
    </source>
</reference>
<organism evidence="3 4">
    <name type="scientific">Carpediemonas membranifera</name>
    <dbReference type="NCBI Taxonomy" id="201153"/>
    <lineage>
        <taxon>Eukaryota</taxon>
        <taxon>Metamonada</taxon>
        <taxon>Carpediemonas-like organisms</taxon>
        <taxon>Carpediemonas</taxon>
    </lineage>
</organism>
<name>A0A8J6DZ90_9EUKA</name>
<dbReference type="Proteomes" id="UP000717585">
    <property type="component" value="Unassembled WGS sequence"/>
</dbReference>
<evidence type="ECO:0000256" key="2">
    <source>
        <dbReference type="SAM" id="MobiDB-lite"/>
    </source>
</evidence>
<accession>A0A8J6DZ90</accession>
<dbReference type="EMBL" id="JAHDYR010000025">
    <property type="protein sequence ID" value="KAG9393309.1"/>
    <property type="molecule type" value="Genomic_DNA"/>
</dbReference>
<feature type="compositionally biased region" description="Acidic residues" evidence="2">
    <location>
        <begin position="703"/>
        <end position="723"/>
    </location>
</feature>
<evidence type="ECO:0000313" key="3">
    <source>
        <dbReference type="EMBL" id="KAG9393309.1"/>
    </source>
</evidence>
<sequence>MGGATTVAVVSAKDEHNRDSQVDIVSNSVLDYHCEEGKQTYAMSSVISLESMVQESLVASIFDSCLLHQVSRFVEKMKDATFFVGLDRFFAPYLLGEADARSPNEPRSTLMRLICTTILEHLHGQKEKSLSFGAVEVRAGRVNDLIVSGTAMAGAGMSGGLRISMQTATDKKTGRERLTLAGLTREPVDSLLTFDKVLRMRMHNATMKDNDLTGHITFQFTVTEGNSSANLTIVGLMSPIPGTSDRAMVDIGASLRQLTLLAEGGKPGMSWNSHPLLQLSHAAETQSTTVLFHYGFDAVRDGVFLALSDALGTCMTTVPYTSTFIPDAGAVKQAIGGEWSAAYDLVAPLTSMKVPKTVERARRASSASVGSKTAGSQWKKALETAVKTEDDARRALNAEKAQRTQLQKRVGELKAEVKAKELEVEAAVSASEEMKGVFDARILAVVTRAEELAAEHAARLDELMKERQVFTDEMAQMRRRFNDVEARAVELREENDRITVEYESLTIEKADVSTALDQTQSRATGLEGRVRELEAELKRYREGEATTGAMLGELRTQILEFTDTVGTVTREAEEAGQARDLFESVVQESSRTLTTSLASSVEQIQAVLKNSGGLPVSQVVATRFGQALTAADSVDGHSGLQDQTAAAATLIQIMPDLVMELKAGALDGGDGDEYDSPLPVFVEGGSLAEEQADTPTELEQFADVEPEEPEKNEDHECETEDVTDAPATPSVPVDITPQETPEYDDGPEVGSPLVTSPDRDDWVGSAVSSALASMTW</sequence>
<evidence type="ECO:0000313" key="4">
    <source>
        <dbReference type="Proteomes" id="UP000717585"/>
    </source>
</evidence>
<evidence type="ECO:0000256" key="1">
    <source>
        <dbReference type="SAM" id="Coils"/>
    </source>
</evidence>
<comment type="caution">
    <text evidence="3">The sequence shown here is derived from an EMBL/GenBank/DDBJ whole genome shotgun (WGS) entry which is preliminary data.</text>
</comment>
<protein>
    <submittedName>
        <fullName evidence="3">Chromosome segregation protein</fullName>
    </submittedName>
</protein>
<keyword evidence="1" id="KW-0175">Coiled coil</keyword>
<feature type="coiled-coil region" evidence="1">
    <location>
        <begin position="389"/>
        <end position="543"/>
    </location>
</feature>
<gene>
    <name evidence="3" type="ORF">J8273_3443</name>
</gene>
<proteinExistence type="predicted"/>